<dbReference type="KEGG" id="rti:DC20_09325"/>
<gene>
    <name evidence="2" type="ORF">DC20_09325</name>
</gene>
<keyword evidence="1" id="KW-0812">Transmembrane</keyword>
<keyword evidence="3" id="KW-1185">Reference proteome</keyword>
<dbReference type="PATRIC" id="fig|512763.3.peg.2058"/>
<proteinExistence type="predicted"/>
<dbReference type="Proteomes" id="UP000061382">
    <property type="component" value="Chromosome"/>
</dbReference>
<feature type="transmembrane region" description="Helical" evidence="1">
    <location>
        <begin position="147"/>
        <end position="166"/>
    </location>
</feature>
<evidence type="ECO:0000313" key="2">
    <source>
        <dbReference type="EMBL" id="ALI99138.1"/>
    </source>
</evidence>
<protein>
    <submittedName>
        <fullName evidence="2">Uncharacterized protein</fullName>
    </submittedName>
</protein>
<dbReference type="EMBL" id="CP012643">
    <property type="protein sequence ID" value="ALI99138.1"/>
    <property type="molecule type" value="Genomic_DNA"/>
</dbReference>
<reference evidence="2 3" key="1">
    <citation type="submission" date="2015-08" db="EMBL/GenBank/DDBJ databases">
        <title>Complete genome sequence of Rufibacter tibetensis strain 1351t, a radiation-resistant bacterium from tibet plateau.</title>
        <authorList>
            <person name="Dai J."/>
        </authorList>
    </citation>
    <scope>NUCLEOTIDE SEQUENCE [LARGE SCALE GENOMIC DNA]</scope>
    <source>
        <strain evidence="2 3">1351</strain>
    </source>
</reference>
<organism evidence="2 3">
    <name type="scientific">Rufibacter tibetensis</name>
    <dbReference type="NCBI Taxonomy" id="512763"/>
    <lineage>
        <taxon>Bacteria</taxon>
        <taxon>Pseudomonadati</taxon>
        <taxon>Bacteroidota</taxon>
        <taxon>Cytophagia</taxon>
        <taxon>Cytophagales</taxon>
        <taxon>Hymenobacteraceae</taxon>
        <taxon>Rufibacter</taxon>
    </lineage>
</organism>
<feature type="transmembrane region" description="Helical" evidence="1">
    <location>
        <begin position="121"/>
        <end position="141"/>
    </location>
</feature>
<keyword evidence="1" id="KW-0472">Membrane</keyword>
<accession>A0A0P0CV03</accession>
<evidence type="ECO:0000313" key="3">
    <source>
        <dbReference type="Proteomes" id="UP000061382"/>
    </source>
</evidence>
<evidence type="ECO:0000256" key="1">
    <source>
        <dbReference type="SAM" id="Phobius"/>
    </source>
</evidence>
<feature type="transmembrane region" description="Helical" evidence="1">
    <location>
        <begin position="186"/>
        <end position="206"/>
    </location>
</feature>
<keyword evidence="1" id="KW-1133">Transmembrane helix</keyword>
<sequence length="207" mass="22122">MSFLAVQLLPSGCSQQKVFDFSAPVAQAKSASKILSEDSSQTIAISPDATTPIISQKVYKLDASNKQPFPVRFFPKYTATSPVPTQAMAIVKNDKWAKRTGKATAKDLNPSSLPLPTESKVALVFAVISLIALGFVVLPGFTLGTYLIGMLIGLIAFSFSFILGLLGKSKGTKQPEKYNEKGAKRVGVFSWVLAALLATILLALLII</sequence>
<dbReference type="AlphaFoldDB" id="A0A0P0CV03"/>
<name>A0A0P0CV03_9BACT</name>